<keyword evidence="6 8" id="KW-0472">Membrane</keyword>
<keyword evidence="5 8" id="KW-1133">Transmembrane helix</keyword>
<dbReference type="KEGG" id="lgi:LOTGIDRAFT_163685"/>
<dbReference type="GO" id="GO:0034632">
    <property type="term" value="F:retinol transmembrane transporter activity"/>
    <property type="evidence" value="ECO:0007669"/>
    <property type="project" value="InterPro"/>
</dbReference>
<feature type="transmembrane region" description="Helical" evidence="8">
    <location>
        <begin position="493"/>
        <end position="521"/>
    </location>
</feature>
<dbReference type="RefSeq" id="XP_009058456.1">
    <property type="nucleotide sequence ID" value="XM_009060208.1"/>
</dbReference>
<evidence type="ECO:0000313" key="10">
    <source>
        <dbReference type="Proteomes" id="UP000030746"/>
    </source>
</evidence>
<dbReference type="CTD" id="20239503"/>
<dbReference type="AlphaFoldDB" id="V4A705"/>
<feature type="transmembrane region" description="Helical" evidence="8">
    <location>
        <begin position="398"/>
        <end position="425"/>
    </location>
</feature>
<feature type="transmembrane region" description="Helical" evidence="8">
    <location>
        <begin position="140"/>
        <end position="160"/>
    </location>
</feature>
<dbReference type="PANTHER" id="PTHR21444">
    <property type="entry name" value="COILED-COIL DOMAIN-CONTAINING PROTEIN 180"/>
    <property type="match status" value="1"/>
</dbReference>
<dbReference type="HOGENOM" id="CLU_030548_0_0_1"/>
<dbReference type="STRING" id="225164.V4A705"/>
<feature type="transmembrane region" description="Helical" evidence="8">
    <location>
        <begin position="43"/>
        <end position="64"/>
    </location>
</feature>
<dbReference type="Pfam" id="PF14752">
    <property type="entry name" value="RBP_receptor"/>
    <property type="match status" value="2"/>
</dbReference>
<dbReference type="PANTHER" id="PTHR21444:SF15">
    <property type="entry name" value="RECEPTOR FOR RETINOL UPTAKE STRA6"/>
    <property type="match status" value="1"/>
</dbReference>
<evidence type="ECO:0000256" key="2">
    <source>
        <dbReference type="ARBA" id="ARBA00022448"/>
    </source>
</evidence>
<evidence type="ECO:0000256" key="5">
    <source>
        <dbReference type="ARBA" id="ARBA00022989"/>
    </source>
</evidence>
<dbReference type="OMA" id="KSIRMDL"/>
<organism evidence="9 10">
    <name type="scientific">Lottia gigantea</name>
    <name type="common">Giant owl limpet</name>
    <dbReference type="NCBI Taxonomy" id="225164"/>
    <lineage>
        <taxon>Eukaryota</taxon>
        <taxon>Metazoa</taxon>
        <taxon>Spiralia</taxon>
        <taxon>Lophotrochozoa</taxon>
        <taxon>Mollusca</taxon>
        <taxon>Gastropoda</taxon>
        <taxon>Patellogastropoda</taxon>
        <taxon>Lottioidea</taxon>
        <taxon>Lottiidae</taxon>
        <taxon>Lottia</taxon>
    </lineage>
</organism>
<reference evidence="9 10" key="1">
    <citation type="journal article" date="2013" name="Nature">
        <title>Insights into bilaterian evolution from three spiralian genomes.</title>
        <authorList>
            <person name="Simakov O."/>
            <person name="Marletaz F."/>
            <person name="Cho S.J."/>
            <person name="Edsinger-Gonzales E."/>
            <person name="Havlak P."/>
            <person name="Hellsten U."/>
            <person name="Kuo D.H."/>
            <person name="Larsson T."/>
            <person name="Lv J."/>
            <person name="Arendt D."/>
            <person name="Savage R."/>
            <person name="Osoegawa K."/>
            <person name="de Jong P."/>
            <person name="Grimwood J."/>
            <person name="Chapman J.A."/>
            <person name="Shapiro H."/>
            <person name="Aerts A."/>
            <person name="Otillar R.P."/>
            <person name="Terry A.Y."/>
            <person name="Boore J.L."/>
            <person name="Grigoriev I.V."/>
            <person name="Lindberg D.R."/>
            <person name="Seaver E.C."/>
            <person name="Weisblat D.A."/>
            <person name="Putnam N.H."/>
            <person name="Rokhsar D.S."/>
        </authorList>
    </citation>
    <scope>NUCLEOTIDE SEQUENCE [LARGE SCALE GENOMIC DNA]</scope>
</reference>
<dbReference type="EMBL" id="KB202325">
    <property type="protein sequence ID" value="ESO90800.1"/>
    <property type="molecule type" value="Genomic_DNA"/>
</dbReference>
<keyword evidence="2" id="KW-0813">Transport</keyword>
<keyword evidence="3" id="KW-1003">Cell membrane</keyword>
<dbReference type="GO" id="GO:0038023">
    <property type="term" value="F:signaling receptor activity"/>
    <property type="evidence" value="ECO:0007669"/>
    <property type="project" value="InterPro"/>
</dbReference>
<evidence type="ECO:0000256" key="8">
    <source>
        <dbReference type="SAM" id="Phobius"/>
    </source>
</evidence>
<evidence type="ECO:0000256" key="6">
    <source>
        <dbReference type="ARBA" id="ARBA00023136"/>
    </source>
</evidence>
<evidence type="ECO:0000256" key="7">
    <source>
        <dbReference type="ARBA" id="ARBA00023170"/>
    </source>
</evidence>
<accession>V4A705</accession>
<dbReference type="InterPro" id="IPR026612">
    <property type="entry name" value="STRA6-like"/>
</dbReference>
<protein>
    <recommendedName>
        <fullName evidence="11">Receptor for retinol uptake STRA6</fullName>
    </recommendedName>
</protein>
<dbReference type="OrthoDB" id="2376984at2759"/>
<sequence>MQRSMTEFYLSCHSKNKYRIQNIGLKQFLSPVNLLDGDEDRMAYAAAFGSTATNCLTLIQGQFIPEDCPIWFKIPYAMLAVIEMGIDYYPLFACLSKKTSLIDSVIGLVYSVLWFLVNLAHCFDCTNNDEWVFRGQPIVIQLPVLLCLLYLTAVFLSRLFNVVLHFVIKLFSGQFYVASQRKENEQMIKALDSQNGPSLARYQVKHVKELFKGKWSALPTLDQLEELNGSVFSILKYRHDPTYRFSTRVTSTFSVALLCLYEFALISFLGVDKTLDILQYHFDQVDNNDIIKIFGEGILYQLDLLLTVVRVSWYVAYSISTVVMVNYVLKIYLKYRLHSCRLMRGDYSFIPRHIRFMSNSQIVFYIHFKSFDTASKICPKNVRYPLQSRSLMYSGVQVAYMLWGYYVMILGLVALCMLFAYFLILPFSGKVSYEFTFIFWAVMPSIVVSYILFFCQKFFSGRIFLQSCLFRRRGKLRKSLALNNRRVYHIISYFLFFFYVFVGLCKAIIRVFWAMVLGIAYLTRIDRCNLVPGFEHWDPGYLAYISILQVEMAHCHPVLVTFCHILLEEQQTNLRVIYNSCVDSSINESPRYFQRLKQKRIVNRWLKLYTLIKNPQILKLKTVGERFSSLT</sequence>
<keyword evidence="4 8" id="KW-0812">Transmembrane</keyword>
<feature type="transmembrane region" description="Helical" evidence="8">
    <location>
        <begin position="70"/>
        <end position="89"/>
    </location>
</feature>
<evidence type="ECO:0008006" key="11">
    <source>
        <dbReference type="Google" id="ProtNLM"/>
    </source>
</evidence>
<evidence type="ECO:0000256" key="1">
    <source>
        <dbReference type="ARBA" id="ARBA00004651"/>
    </source>
</evidence>
<keyword evidence="7" id="KW-0675">Receptor</keyword>
<dbReference type="GO" id="GO:0071939">
    <property type="term" value="P:vitamin A import into cell"/>
    <property type="evidence" value="ECO:0007669"/>
    <property type="project" value="TreeGrafter"/>
</dbReference>
<evidence type="ECO:0000256" key="3">
    <source>
        <dbReference type="ARBA" id="ARBA00022475"/>
    </source>
</evidence>
<dbReference type="GeneID" id="20239503"/>
<feature type="transmembrane region" description="Helical" evidence="8">
    <location>
        <begin position="101"/>
        <end position="120"/>
    </location>
</feature>
<keyword evidence="10" id="KW-1185">Reference proteome</keyword>
<name>V4A705_LOTGI</name>
<feature type="transmembrane region" description="Helical" evidence="8">
    <location>
        <begin position="253"/>
        <end position="271"/>
    </location>
</feature>
<comment type="subcellular location">
    <subcellularLocation>
        <location evidence="1">Cell membrane</location>
        <topology evidence="1">Multi-pass membrane protein</topology>
    </subcellularLocation>
</comment>
<dbReference type="Proteomes" id="UP000030746">
    <property type="component" value="Unassembled WGS sequence"/>
</dbReference>
<dbReference type="GO" id="GO:0005886">
    <property type="term" value="C:plasma membrane"/>
    <property type="evidence" value="ECO:0007669"/>
    <property type="project" value="UniProtKB-SubCell"/>
</dbReference>
<evidence type="ECO:0000256" key="4">
    <source>
        <dbReference type="ARBA" id="ARBA00022692"/>
    </source>
</evidence>
<feature type="transmembrane region" description="Helical" evidence="8">
    <location>
        <begin position="437"/>
        <end position="455"/>
    </location>
</feature>
<gene>
    <name evidence="9" type="ORF">LOTGIDRAFT_163685</name>
</gene>
<proteinExistence type="predicted"/>
<feature type="transmembrane region" description="Helical" evidence="8">
    <location>
        <begin position="311"/>
        <end position="333"/>
    </location>
</feature>
<evidence type="ECO:0000313" key="9">
    <source>
        <dbReference type="EMBL" id="ESO90800.1"/>
    </source>
</evidence>